<gene>
    <name evidence="6" type="ORF">E5082_21440</name>
</gene>
<dbReference type="InterPro" id="IPR036271">
    <property type="entry name" value="Tet_transcr_reg_TetR-rel_C_sf"/>
</dbReference>
<dbReference type="Pfam" id="PF13305">
    <property type="entry name" value="TetR_C_33"/>
    <property type="match status" value="1"/>
</dbReference>
<dbReference type="PANTHER" id="PTHR30055">
    <property type="entry name" value="HTH-TYPE TRANSCRIPTIONAL REGULATOR RUTR"/>
    <property type="match status" value="1"/>
</dbReference>
<dbReference type="PANTHER" id="PTHR30055:SF234">
    <property type="entry name" value="HTH-TYPE TRANSCRIPTIONAL REGULATOR BETI"/>
    <property type="match status" value="1"/>
</dbReference>
<sequence length="193" mass="21656">MSVTRDRRERERAQRHRLILMAARELAEAEGWEALTTRRLAERVEYSQPVLYSHFKGKDAIVAAVAQEGFTELAKLLRTARTATDGQEPRRRLRAVCQAYLRFAVERPALYQAMFVLPTRLEFAGEETPTALRAAFDAFMEALPEAAPEREARAELLWAALHGISTLSATDRIPAQGGATRLDLLIEGILPRG</sequence>
<dbReference type="SUPFAM" id="SSF46689">
    <property type="entry name" value="Homeodomain-like"/>
    <property type="match status" value="1"/>
</dbReference>
<feature type="DNA-binding region" description="H-T-H motif" evidence="4">
    <location>
        <begin position="36"/>
        <end position="55"/>
    </location>
</feature>
<dbReference type="InterPro" id="IPR050109">
    <property type="entry name" value="HTH-type_TetR-like_transc_reg"/>
</dbReference>
<keyword evidence="7" id="KW-1185">Reference proteome</keyword>
<evidence type="ECO:0000256" key="2">
    <source>
        <dbReference type="ARBA" id="ARBA00023125"/>
    </source>
</evidence>
<dbReference type="PRINTS" id="PR00455">
    <property type="entry name" value="HTHTETR"/>
</dbReference>
<protein>
    <submittedName>
        <fullName evidence="6">TetR/AcrR family transcriptional regulator</fullName>
    </submittedName>
</protein>
<organism evidence="6 7">
    <name type="scientific">Streptomyces griseoluteus</name>
    <dbReference type="NCBI Taxonomy" id="29306"/>
    <lineage>
        <taxon>Bacteria</taxon>
        <taxon>Bacillati</taxon>
        <taxon>Actinomycetota</taxon>
        <taxon>Actinomycetes</taxon>
        <taxon>Kitasatosporales</taxon>
        <taxon>Streptomycetaceae</taxon>
        <taxon>Streptomyces</taxon>
    </lineage>
</organism>
<dbReference type="SUPFAM" id="SSF48498">
    <property type="entry name" value="Tetracyclin repressor-like, C-terminal domain"/>
    <property type="match status" value="1"/>
</dbReference>
<proteinExistence type="predicted"/>
<dbReference type="InterPro" id="IPR025996">
    <property type="entry name" value="MT1864/Rv1816-like_C"/>
</dbReference>
<comment type="caution">
    <text evidence="6">The sequence shown here is derived from an EMBL/GenBank/DDBJ whole genome shotgun (WGS) entry which is preliminary data.</text>
</comment>
<keyword evidence="2 4" id="KW-0238">DNA-binding</keyword>
<keyword evidence="1" id="KW-0805">Transcription regulation</keyword>
<dbReference type="Gene3D" id="1.10.357.10">
    <property type="entry name" value="Tetracycline Repressor, domain 2"/>
    <property type="match status" value="1"/>
</dbReference>
<evidence type="ECO:0000313" key="6">
    <source>
        <dbReference type="EMBL" id="TGN79988.1"/>
    </source>
</evidence>
<accession>A0A4Z1DBI5</accession>
<dbReference type="AlphaFoldDB" id="A0A4Z1DBI5"/>
<reference evidence="6 7" key="1">
    <citation type="submission" date="2019-04" db="EMBL/GenBank/DDBJ databases">
        <title>Streptomyces sp. nov. Bv016 isolated from bark of Buahinia variegata.</title>
        <authorList>
            <person name="Kanchanasin P."/>
            <person name="Tanasupawat S."/>
            <person name="Yuki M."/>
            <person name="Kudo T."/>
        </authorList>
    </citation>
    <scope>NUCLEOTIDE SEQUENCE [LARGE SCALE GENOMIC DNA]</scope>
    <source>
        <strain evidence="6 7">JCM 4765</strain>
    </source>
</reference>
<evidence type="ECO:0000256" key="4">
    <source>
        <dbReference type="PROSITE-ProRule" id="PRU00335"/>
    </source>
</evidence>
<dbReference type="GO" id="GO:0003700">
    <property type="term" value="F:DNA-binding transcription factor activity"/>
    <property type="evidence" value="ECO:0007669"/>
    <property type="project" value="TreeGrafter"/>
</dbReference>
<name>A0A4Z1DBI5_STRGP</name>
<feature type="domain" description="HTH tetR-type" evidence="5">
    <location>
        <begin position="13"/>
        <end position="73"/>
    </location>
</feature>
<evidence type="ECO:0000259" key="5">
    <source>
        <dbReference type="PROSITE" id="PS50977"/>
    </source>
</evidence>
<evidence type="ECO:0000256" key="1">
    <source>
        <dbReference type="ARBA" id="ARBA00023015"/>
    </source>
</evidence>
<evidence type="ECO:0000313" key="7">
    <source>
        <dbReference type="Proteomes" id="UP000298513"/>
    </source>
</evidence>
<dbReference type="Pfam" id="PF00440">
    <property type="entry name" value="TetR_N"/>
    <property type="match status" value="1"/>
</dbReference>
<dbReference type="EMBL" id="SRRU01000008">
    <property type="protein sequence ID" value="TGN79988.1"/>
    <property type="molecule type" value="Genomic_DNA"/>
</dbReference>
<dbReference type="GO" id="GO:0000976">
    <property type="term" value="F:transcription cis-regulatory region binding"/>
    <property type="evidence" value="ECO:0007669"/>
    <property type="project" value="TreeGrafter"/>
</dbReference>
<dbReference type="InterPro" id="IPR009057">
    <property type="entry name" value="Homeodomain-like_sf"/>
</dbReference>
<dbReference type="Proteomes" id="UP000298513">
    <property type="component" value="Unassembled WGS sequence"/>
</dbReference>
<dbReference type="RefSeq" id="WP_135792874.1">
    <property type="nucleotide sequence ID" value="NZ_BNBQ01000015.1"/>
</dbReference>
<keyword evidence="3" id="KW-0804">Transcription</keyword>
<dbReference type="GeneID" id="91534309"/>
<dbReference type="PROSITE" id="PS50977">
    <property type="entry name" value="HTH_TETR_2"/>
    <property type="match status" value="1"/>
</dbReference>
<dbReference type="InterPro" id="IPR001647">
    <property type="entry name" value="HTH_TetR"/>
</dbReference>
<evidence type="ECO:0000256" key="3">
    <source>
        <dbReference type="ARBA" id="ARBA00023163"/>
    </source>
</evidence>